<evidence type="ECO:0000256" key="1">
    <source>
        <dbReference type="SAM" id="SignalP"/>
    </source>
</evidence>
<dbReference type="SUPFAM" id="SSF56925">
    <property type="entry name" value="OMPA-like"/>
    <property type="match status" value="1"/>
</dbReference>
<sequence length="377" mass="40461">MNTTAINPIALNTRVNKKLICLAVSTLALPGLSHADSPYFSFKDGDGFKRFSVSVGALYVKPTGNAKPIGINTAVAEGENQKVGDVSMDSVINNLTEENTSLASLVKILDRLGLDSLPAEMSGSADIYNLSKWEAQGTGLEADDVTTLGIMTNYFFTDHVSMEVKAGIPPKVDIMGQGQISAPFKATAKPELDLVSQIPGGIPLGEMYLQKDLPITDLSKFGKVAEARAWTPAVEFQYHFGKTGVNKFRPYVGLGVMYAYFNELEMDQGLEKDLINAGHKIANIKNGEAGKALDGLPSTANPKVKLEASDAFAPVATAGFTYDFNDRWFAVGSVSYAHLTGETTITVKDDKLGELVNAKSDIEINPILGYAGVGYRF</sequence>
<dbReference type="InterPro" id="IPR005618">
    <property type="entry name" value="OMPW"/>
</dbReference>
<keyword evidence="3" id="KW-1185">Reference proteome</keyword>
<evidence type="ECO:0000313" key="2">
    <source>
        <dbReference type="EMBL" id="QIO10334.1"/>
    </source>
</evidence>
<dbReference type="PANTHER" id="PTHR36920">
    <property type="match status" value="1"/>
</dbReference>
<dbReference type="RefSeq" id="WP_166327526.1">
    <property type="nucleotide sequence ID" value="NZ_CP049916.1"/>
</dbReference>
<dbReference type="Pfam" id="PF03922">
    <property type="entry name" value="OmpW"/>
    <property type="match status" value="1"/>
</dbReference>
<protein>
    <submittedName>
        <fullName evidence="2">OmpW family protein</fullName>
    </submittedName>
</protein>
<dbReference type="GO" id="GO:0055085">
    <property type="term" value="P:transmembrane transport"/>
    <property type="evidence" value="ECO:0007669"/>
    <property type="project" value="TreeGrafter"/>
</dbReference>
<dbReference type="Gene3D" id="2.40.160.20">
    <property type="match status" value="1"/>
</dbReference>
<dbReference type="GO" id="GO:0019867">
    <property type="term" value="C:outer membrane"/>
    <property type="evidence" value="ECO:0007669"/>
    <property type="project" value="InterPro"/>
</dbReference>
<dbReference type="KEGG" id="alj:G8D99_04780"/>
<proteinExistence type="predicted"/>
<feature type="signal peptide" evidence="1">
    <location>
        <begin position="1"/>
        <end position="35"/>
    </location>
</feature>
<dbReference type="PANTHER" id="PTHR36920:SF1">
    <property type="entry name" value="OUTER MEMBRANE PROTEIN W"/>
    <property type="match status" value="1"/>
</dbReference>
<accession>A0A6G8S880</accession>
<evidence type="ECO:0000313" key="3">
    <source>
        <dbReference type="Proteomes" id="UP000501939"/>
    </source>
</evidence>
<keyword evidence="1" id="KW-0732">Signal</keyword>
<organism evidence="2 3">
    <name type="scientific">Acinetobacter lanii</name>
    <dbReference type="NCBI Taxonomy" id="2715163"/>
    <lineage>
        <taxon>Bacteria</taxon>
        <taxon>Pseudomonadati</taxon>
        <taxon>Pseudomonadota</taxon>
        <taxon>Gammaproteobacteria</taxon>
        <taxon>Moraxellales</taxon>
        <taxon>Moraxellaceae</taxon>
        <taxon>Acinetobacter</taxon>
    </lineage>
</organism>
<dbReference type="EMBL" id="CP049916">
    <property type="protein sequence ID" value="QIO10334.1"/>
    <property type="molecule type" value="Genomic_DNA"/>
</dbReference>
<reference evidence="2 3" key="1">
    <citation type="submission" date="2020-03" db="EMBL/GenBank/DDBJ databases">
        <authorList>
            <person name="Zhu W."/>
        </authorList>
    </citation>
    <scope>NUCLEOTIDE SEQUENCE [LARGE SCALE GENOMIC DNA]</scope>
    <source>
        <strain evidence="2 3">185</strain>
    </source>
</reference>
<dbReference type="Proteomes" id="UP000501939">
    <property type="component" value="Chromosome"/>
</dbReference>
<name>A0A6G8S880_9GAMM</name>
<gene>
    <name evidence="2" type="ORF">G8D99_04780</name>
</gene>
<dbReference type="InterPro" id="IPR011250">
    <property type="entry name" value="OMP/PagP_B-barrel"/>
</dbReference>
<dbReference type="AlphaFoldDB" id="A0A6G8S880"/>
<feature type="chain" id="PRO_5026001310" evidence="1">
    <location>
        <begin position="36"/>
        <end position="377"/>
    </location>
</feature>